<protein>
    <submittedName>
        <fullName evidence="1">Uncharacterized protein</fullName>
    </submittedName>
</protein>
<gene>
    <name evidence="1" type="ORF">CHCC16736_3695</name>
</gene>
<reference evidence="1 2" key="1">
    <citation type="submission" date="2019-06" db="EMBL/GenBank/DDBJ databases">
        <title>Genome sequence analysis of &gt;100 Bacillus licheniformis strains suggests intrinsic resistance to this species.</title>
        <authorList>
            <person name="Wels M."/>
            <person name="Siezen R.J."/>
            <person name="Johansen E."/>
            <person name="Stuer-Lauridsen B."/>
            <person name="Bjerre K."/>
            <person name="Nielsen B.K.K."/>
        </authorList>
    </citation>
    <scope>NUCLEOTIDE SEQUENCE [LARGE SCALE GENOMIC DNA]</scope>
    <source>
        <strain evidence="1 2">BAC-16736</strain>
    </source>
</reference>
<comment type="caution">
    <text evidence="1">The sequence shown here is derived from an EMBL/GenBank/DDBJ whole genome shotgun (WGS) entry which is preliminary data.</text>
</comment>
<accession>A0A8B5YF12</accession>
<name>A0A8B5YF12_BACLI</name>
<dbReference type="Proteomes" id="UP000435910">
    <property type="component" value="Unassembled WGS sequence"/>
</dbReference>
<organism evidence="1 2">
    <name type="scientific">Bacillus licheniformis</name>
    <dbReference type="NCBI Taxonomy" id="1402"/>
    <lineage>
        <taxon>Bacteria</taxon>
        <taxon>Bacillati</taxon>
        <taxon>Bacillota</taxon>
        <taxon>Bacilli</taxon>
        <taxon>Bacillales</taxon>
        <taxon>Bacillaceae</taxon>
        <taxon>Bacillus</taxon>
    </lineage>
</organism>
<dbReference type="EMBL" id="NILC01000016">
    <property type="protein sequence ID" value="TWL30145.1"/>
    <property type="molecule type" value="Genomic_DNA"/>
</dbReference>
<dbReference type="AlphaFoldDB" id="A0A8B5YF12"/>
<evidence type="ECO:0000313" key="1">
    <source>
        <dbReference type="EMBL" id="TWL30145.1"/>
    </source>
</evidence>
<sequence length="39" mass="4531">MGIVLAEKRADLRLFFLCKIKNIHGLKQAEKPCEIRFIS</sequence>
<evidence type="ECO:0000313" key="2">
    <source>
        <dbReference type="Proteomes" id="UP000435910"/>
    </source>
</evidence>
<proteinExistence type="predicted"/>